<dbReference type="AlphaFoldDB" id="A0A8S7U7B9"/>
<gene>
    <name evidence="2" type="ORF">GNW61_19215</name>
</gene>
<dbReference type="Proteomes" id="UP000530628">
    <property type="component" value="Unassembled WGS sequence"/>
</dbReference>
<feature type="compositionally biased region" description="Polar residues" evidence="1">
    <location>
        <begin position="13"/>
        <end position="22"/>
    </location>
</feature>
<evidence type="ECO:0000313" key="3">
    <source>
        <dbReference type="Proteomes" id="UP000530628"/>
    </source>
</evidence>
<dbReference type="EMBL" id="AASWOY010000056">
    <property type="protein sequence ID" value="EFH6650855.1"/>
    <property type="molecule type" value="Genomic_DNA"/>
</dbReference>
<protein>
    <submittedName>
        <fullName evidence="2">Uncharacterized protein</fullName>
    </submittedName>
</protein>
<dbReference type="RefSeq" id="WP_157904432.1">
    <property type="nucleotide sequence ID" value="NZ_NLPX01000056.1"/>
</dbReference>
<proteinExistence type="predicted"/>
<organism evidence="2 3">
    <name type="scientific">Escherichia coli</name>
    <dbReference type="NCBI Taxonomy" id="562"/>
    <lineage>
        <taxon>Bacteria</taxon>
        <taxon>Pseudomonadati</taxon>
        <taxon>Pseudomonadota</taxon>
        <taxon>Gammaproteobacteria</taxon>
        <taxon>Enterobacterales</taxon>
        <taxon>Enterobacteriaceae</taxon>
        <taxon>Escherichia</taxon>
    </lineage>
</organism>
<sequence length="86" mass="9540">MFRPRPIPPKITNGYQPNTPEIQGSEGLKPPPAPRIPPVARNVSLRRELILALSPVLAARQDWVSDDDLAEKITSLVDKILHKADI</sequence>
<evidence type="ECO:0000256" key="1">
    <source>
        <dbReference type="SAM" id="MobiDB-lite"/>
    </source>
</evidence>
<accession>A0A8S7U7B9</accession>
<reference evidence="2 3" key="1">
    <citation type="submission" date="2019-11" db="EMBL/GenBank/DDBJ databases">
        <authorList>
            <consortium name="GenomeTrakr network: Whole genome sequencing for foodborne pathogen traceback"/>
        </authorList>
    </citation>
    <scope>NUCLEOTIDE SEQUENCE [LARGE SCALE GENOMIC DNA]</scope>
    <source>
        <strain evidence="2 3">PSU-2072</strain>
    </source>
</reference>
<comment type="caution">
    <text evidence="2">The sequence shown here is derived from an EMBL/GenBank/DDBJ whole genome shotgun (WGS) entry which is preliminary data.</text>
</comment>
<name>A0A8S7U7B9_ECOLX</name>
<feature type="region of interest" description="Disordered" evidence="1">
    <location>
        <begin position="1"/>
        <end position="34"/>
    </location>
</feature>
<evidence type="ECO:0000313" key="2">
    <source>
        <dbReference type="EMBL" id="EFH6650855.1"/>
    </source>
</evidence>